<feature type="compositionally biased region" description="Polar residues" evidence="4">
    <location>
        <begin position="105"/>
        <end position="127"/>
    </location>
</feature>
<feature type="region of interest" description="Disordered" evidence="4">
    <location>
        <begin position="230"/>
        <end position="293"/>
    </location>
</feature>
<feature type="region of interest" description="Disordered" evidence="4">
    <location>
        <begin position="1"/>
        <end position="37"/>
    </location>
</feature>
<feature type="region of interest" description="Disordered" evidence="4">
    <location>
        <begin position="81"/>
        <end position="127"/>
    </location>
</feature>
<dbReference type="GO" id="GO:0005681">
    <property type="term" value="C:spliceosomal complex"/>
    <property type="evidence" value="ECO:0007669"/>
    <property type="project" value="TreeGrafter"/>
</dbReference>
<dbReference type="AlphaFoldDB" id="A0A9W8HTP8"/>
<comment type="similarity">
    <text evidence="2">Belongs to the TLS1 family.</text>
</comment>
<feature type="region of interest" description="Disordered" evidence="4">
    <location>
        <begin position="150"/>
        <end position="170"/>
    </location>
</feature>
<sequence>MPPKRQRNIRSSKKSSLADWDEPSDSRISSSETAGLPESQGALLLGAVLEDGSKITISDLREVQKLKLQRQRGVDIEDLCKRPSGKARAAKGVGNAGQELESTEADTNNADSAEGPSQQTARSLNGAFTVQTNKLDANKYMMEYIDKEMKKSRGTSNADDAPKGKQDADDIYQVPDHLRIVEAKPLSEGNVAMATKMLTSIQEVDLGKASKLRNIRETGYAVSRISKAESGKPYAGPHAGHGSHVSGTDEGLAMHSRGVDGASSRKRHGDNPDRSNKATDDIVLERFKKRMRR</sequence>
<keyword evidence="6" id="KW-1185">Reference proteome</keyword>
<dbReference type="OrthoDB" id="5627at2759"/>
<protein>
    <submittedName>
        <fullName evidence="5">Uncharacterized protein</fullName>
    </submittedName>
</protein>
<feature type="compositionally biased region" description="Basic residues" evidence="4">
    <location>
        <begin position="1"/>
        <end position="13"/>
    </location>
</feature>
<dbReference type="GO" id="GO:0000398">
    <property type="term" value="P:mRNA splicing, via spliceosome"/>
    <property type="evidence" value="ECO:0007669"/>
    <property type="project" value="TreeGrafter"/>
</dbReference>
<evidence type="ECO:0000256" key="1">
    <source>
        <dbReference type="ARBA" id="ARBA00004123"/>
    </source>
</evidence>
<evidence type="ECO:0000313" key="6">
    <source>
        <dbReference type="Proteomes" id="UP001140172"/>
    </source>
</evidence>
<evidence type="ECO:0000313" key="5">
    <source>
        <dbReference type="EMBL" id="KAJ2788128.1"/>
    </source>
</evidence>
<dbReference type="Proteomes" id="UP001140172">
    <property type="component" value="Unassembled WGS sequence"/>
</dbReference>
<dbReference type="Pfam" id="PF07052">
    <property type="entry name" value="Hep_59"/>
    <property type="match status" value="1"/>
</dbReference>
<evidence type="ECO:0000256" key="4">
    <source>
        <dbReference type="SAM" id="MobiDB-lite"/>
    </source>
</evidence>
<keyword evidence="3" id="KW-0539">Nucleus</keyword>
<evidence type="ECO:0000256" key="2">
    <source>
        <dbReference type="ARBA" id="ARBA00007643"/>
    </source>
</evidence>
<comment type="subcellular location">
    <subcellularLocation>
        <location evidence="1">Nucleus</location>
    </subcellularLocation>
</comment>
<evidence type="ECO:0000256" key="3">
    <source>
        <dbReference type="ARBA" id="ARBA00023242"/>
    </source>
</evidence>
<dbReference type="EMBL" id="JANBUM010000004">
    <property type="protein sequence ID" value="KAJ2788128.1"/>
    <property type="molecule type" value="Genomic_DNA"/>
</dbReference>
<gene>
    <name evidence="5" type="ORF">GGI15_000149</name>
</gene>
<name>A0A9W8HTP8_9FUNG</name>
<dbReference type="InterPro" id="IPR010756">
    <property type="entry name" value="Tls1-like"/>
</dbReference>
<comment type="caution">
    <text evidence="5">The sequence shown here is derived from an EMBL/GenBank/DDBJ whole genome shotgun (WGS) entry which is preliminary data.</text>
</comment>
<dbReference type="PANTHER" id="PTHR13486">
    <property type="entry name" value="TELOMERE LENGTH AND SILENCING PROTEIN 1 TLS1 FAMILY MEMBER"/>
    <property type="match status" value="1"/>
</dbReference>
<organism evidence="5 6">
    <name type="scientific">Coemansia interrupta</name>
    <dbReference type="NCBI Taxonomy" id="1126814"/>
    <lineage>
        <taxon>Eukaryota</taxon>
        <taxon>Fungi</taxon>
        <taxon>Fungi incertae sedis</taxon>
        <taxon>Zoopagomycota</taxon>
        <taxon>Kickxellomycotina</taxon>
        <taxon>Kickxellomycetes</taxon>
        <taxon>Kickxellales</taxon>
        <taxon>Kickxellaceae</taxon>
        <taxon>Coemansia</taxon>
    </lineage>
</organism>
<reference evidence="5" key="1">
    <citation type="submission" date="2022-07" db="EMBL/GenBank/DDBJ databases">
        <title>Phylogenomic reconstructions and comparative analyses of Kickxellomycotina fungi.</title>
        <authorList>
            <person name="Reynolds N.K."/>
            <person name="Stajich J.E."/>
            <person name="Barry K."/>
            <person name="Grigoriev I.V."/>
            <person name="Crous P."/>
            <person name="Smith M.E."/>
        </authorList>
    </citation>
    <scope>NUCLEOTIDE SEQUENCE</scope>
    <source>
        <strain evidence="5">BCRC 34489</strain>
    </source>
</reference>
<accession>A0A9W8HTP8</accession>
<dbReference type="PANTHER" id="PTHR13486:SF2">
    <property type="entry name" value="SPLICING FACTOR C9ORF78"/>
    <property type="match status" value="1"/>
</dbReference>
<feature type="compositionally biased region" description="Basic and acidic residues" evidence="4">
    <location>
        <begin position="269"/>
        <end position="286"/>
    </location>
</feature>
<proteinExistence type="inferred from homology"/>